<dbReference type="InParanoid" id="A0A6I8U217"/>
<dbReference type="OrthoDB" id="7757509at2759"/>
<accession>A0A6I8U217</accession>
<organism evidence="1 2">
    <name type="scientific">Aedes aegypti</name>
    <name type="common">Yellowfever mosquito</name>
    <name type="synonym">Culex aegypti</name>
    <dbReference type="NCBI Taxonomy" id="7159"/>
    <lineage>
        <taxon>Eukaryota</taxon>
        <taxon>Metazoa</taxon>
        <taxon>Ecdysozoa</taxon>
        <taxon>Arthropoda</taxon>
        <taxon>Hexapoda</taxon>
        <taxon>Insecta</taxon>
        <taxon>Pterygota</taxon>
        <taxon>Neoptera</taxon>
        <taxon>Endopterygota</taxon>
        <taxon>Diptera</taxon>
        <taxon>Nematocera</taxon>
        <taxon>Culicoidea</taxon>
        <taxon>Culicidae</taxon>
        <taxon>Culicinae</taxon>
        <taxon>Aedini</taxon>
        <taxon>Aedes</taxon>
        <taxon>Stegomyia</taxon>
    </lineage>
</organism>
<sequence length="528" mass="61704">MKQESDNNKLEVIVDEILEDPELIDARDENPALRELIVEQWKLDASVYSILIGHGVTVSYLAVIDEAALSDIFSVLKWTGHKYALRAKLQHWEESALYKPEQTSSCSHYPGPSTHGSIRGPTHPLLSTSVTLSLLEDILERNEKGKIVTQFYRMHQRLDAQHRKHLAHTVVDYYIANETYFRIPDMARFAQCIAEKFPPELPEVYFNPRDSTINKKHPSGILYDRFHNRNKQHLLQSKQEKKNPIDNWKIFKAKALILPKEEIKRQSSIKTWLRNNKHPAEKVTDLWRESFLLRMREIVEETDVNKAHVVAEWPRLADEDGYLLIDADFEQIYRYVATSNFFDDWECFVPRYLEYIELNGLKDDYSRQLLTHLESQSVAKDTRDFICCTIFHGLVKPVRTSSRKLPTILQAQTEMCYACATDEEFIEAVESLRSEHSNDIPFAPRIFVVGQTDKLTGFYVVTSKLQYKLPTFLRCVDIAVKLKFAHNYDFPESCELFWCFIAKHFYSINFSRKAKNSQLLQFFAYLKD</sequence>
<evidence type="ECO:0000313" key="1">
    <source>
        <dbReference type="EnsemblMetazoa" id="AAEL021075-PA"/>
    </source>
</evidence>
<dbReference type="EnsemblMetazoa" id="AAEL021075-RA">
    <property type="protein sequence ID" value="AAEL021075-PA"/>
    <property type="gene ID" value="AAEL021075"/>
</dbReference>
<name>A0A6I8U217_AEDAE</name>
<keyword evidence="2" id="KW-1185">Reference proteome</keyword>
<reference evidence="1 2" key="1">
    <citation type="submission" date="2017-06" db="EMBL/GenBank/DDBJ databases">
        <title>Aedes aegypti genome working group (AGWG) sequencing and assembly.</title>
        <authorList>
            <consortium name="Aedes aegypti Genome Working Group (AGWG)"/>
            <person name="Matthews B.J."/>
        </authorList>
    </citation>
    <scope>NUCLEOTIDE SEQUENCE [LARGE SCALE GENOMIC DNA]</scope>
    <source>
        <strain evidence="1 2">LVP_AGWG</strain>
    </source>
</reference>
<evidence type="ECO:0000313" key="2">
    <source>
        <dbReference type="Proteomes" id="UP000008820"/>
    </source>
</evidence>
<protein>
    <submittedName>
        <fullName evidence="1">Uncharacterized protein</fullName>
    </submittedName>
</protein>
<proteinExistence type="predicted"/>
<dbReference type="Proteomes" id="UP000008820">
    <property type="component" value="Chromosome 2"/>
</dbReference>
<reference evidence="1" key="2">
    <citation type="submission" date="2020-05" db="UniProtKB">
        <authorList>
            <consortium name="EnsemblMetazoa"/>
        </authorList>
    </citation>
    <scope>IDENTIFICATION</scope>
    <source>
        <strain evidence="1">LVP_AGWG</strain>
    </source>
</reference>
<dbReference type="AlphaFoldDB" id="A0A6I8U217"/>
<gene>
    <name evidence="1" type="primary">110677232</name>
</gene>